<evidence type="ECO:0000313" key="1">
    <source>
        <dbReference type="EMBL" id="OMO77932.1"/>
    </source>
</evidence>
<sequence>MAHECRSAHVSSSQAEYVYDGEPIFGQCKQSSPKNTSRTDENPGRRFHRWVWKTGEWVWVFLNGMVNGCGFFEWYDSRMPKRVRNLLLAFRDIEWKFTEENATLRWHLESLGVDFHGLEFLVKSTDANVDNETKNVDFGTEVLY</sequence>
<organism evidence="1 2">
    <name type="scientific">Corchorus olitorius</name>
    <dbReference type="NCBI Taxonomy" id="93759"/>
    <lineage>
        <taxon>Eukaryota</taxon>
        <taxon>Viridiplantae</taxon>
        <taxon>Streptophyta</taxon>
        <taxon>Embryophyta</taxon>
        <taxon>Tracheophyta</taxon>
        <taxon>Spermatophyta</taxon>
        <taxon>Magnoliopsida</taxon>
        <taxon>eudicotyledons</taxon>
        <taxon>Gunneridae</taxon>
        <taxon>Pentapetalae</taxon>
        <taxon>rosids</taxon>
        <taxon>malvids</taxon>
        <taxon>Malvales</taxon>
        <taxon>Malvaceae</taxon>
        <taxon>Grewioideae</taxon>
        <taxon>Apeibeae</taxon>
        <taxon>Corchorus</taxon>
    </lineage>
</organism>
<gene>
    <name evidence="1" type="ORF">COLO4_24936</name>
</gene>
<evidence type="ECO:0000313" key="2">
    <source>
        <dbReference type="Proteomes" id="UP000187203"/>
    </source>
</evidence>
<dbReference type="AlphaFoldDB" id="A0A1R3I5R4"/>
<proteinExistence type="predicted"/>
<reference evidence="2" key="1">
    <citation type="submission" date="2013-09" db="EMBL/GenBank/DDBJ databases">
        <title>Corchorus olitorius genome sequencing.</title>
        <authorList>
            <person name="Alam M."/>
            <person name="Haque M.S."/>
            <person name="Islam M.S."/>
            <person name="Emdad E.M."/>
            <person name="Islam M.M."/>
            <person name="Ahmed B."/>
            <person name="Halim A."/>
            <person name="Hossen Q.M.M."/>
            <person name="Hossain M.Z."/>
            <person name="Ahmed R."/>
            <person name="Khan M.M."/>
            <person name="Islam R."/>
            <person name="Rashid M.M."/>
            <person name="Khan S.A."/>
            <person name="Rahman M.S."/>
            <person name="Alam M."/>
            <person name="Yahiya A.S."/>
            <person name="Khan M.S."/>
            <person name="Azam M.S."/>
            <person name="Haque T."/>
            <person name="Lashkar M.Z.H."/>
            <person name="Akhand A.I."/>
            <person name="Morshed G."/>
            <person name="Roy S."/>
            <person name="Uddin K.S."/>
            <person name="Rabeya T."/>
            <person name="Hossain A.S."/>
            <person name="Chowdhury A."/>
            <person name="Snigdha A.R."/>
            <person name="Mortoza M.S."/>
            <person name="Matin S.A."/>
            <person name="Hoque S.M.E."/>
            <person name="Islam M.K."/>
            <person name="Roy D.K."/>
            <person name="Haider R."/>
            <person name="Moosa M.M."/>
            <person name="Elias S.M."/>
            <person name="Hasan A.M."/>
            <person name="Jahan S."/>
            <person name="Shafiuddin M."/>
            <person name="Mahmood N."/>
            <person name="Shommy N.S."/>
        </authorList>
    </citation>
    <scope>NUCLEOTIDE SEQUENCE [LARGE SCALE GENOMIC DNA]</scope>
    <source>
        <strain evidence="2">cv. O-4</strain>
    </source>
</reference>
<protein>
    <submittedName>
        <fullName evidence="1">GRF zinc finger containing protein</fullName>
    </submittedName>
</protein>
<dbReference type="Proteomes" id="UP000187203">
    <property type="component" value="Unassembled WGS sequence"/>
</dbReference>
<keyword evidence="2" id="KW-1185">Reference proteome</keyword>
<name>A0A1R3I5R4_9ROSI</name>
<dbReference type="EMBL" id="AWUE01018852">
    <property type="protein sequence ID" value="OMO77932.1"/>
    <property type="molecule type" value="Genomic_DNA"/>
</dbReference>
<accession>A0A1R3I5R4</accession>
<comment type="caution">
    <text evidence="1">The sequence shown here is derived from an EMBL/GenBank/DDBJ whole genome shotgun (WGS) entry which is preliminary data.</text>
</comment>